<dbReference type="Pfam" id="PF13968">
    <property type="entry name" value="DUF4220"/>
    <property type="match status" value="1"/>
</dbReference>
<feature type="transmembrane region" description="Helical" evidence="1">
    <location>
        <begin position="92"/>
        <end position="111"/>
    </location>
</feature>
<name>A0AAN7F8N3_QUERU</name>
<evidence type="ECO:0000313" key="3">
    <source>
        <dbReference type="EMBL" id="KAK4587749.1"/>
    </source>
</evidence>
<keyword evidence="1" id="KW-1133">Transmembrane helix</keyword>
<feature type="transmembrane region" description="Helical" evidence="1">
    <location>
        <begin position="339"/>
        <end position="356"/>
    </location>
</feature>
<organism evidence="3 4">
    <name type="scientific">Quercus rubra</name>
    <name type="common">Northern red oak</name>
    <name type="synonym">Quercus borealis</name>
    <dbReference type="NCBI Taxonomy" id="3512"/>
    <lineage>
        <taxon>Eukaryota</taxon>
        <taxon>Viridiplantae</taxon>
        <taxon>Streptophyta</taxon>
        <taxon>Embryophyta</taxon>
        <taxon>Tracheophyta</taxon>
        <taxon>Spermatophyta</taxon>
        <taxon>Magnoliopsida</taxon>
        <taxon>eudicotyledons</taxon>
        <taxon>Gunneridae</taxon>
        <taxon>Pentapetalae</taxon>
        <taxon>rosids</taxon>
        <taxon>fabids</taxon>
        <taxon>Fagales</taxon>
        <taxon>Fagaceae</taxon>
        <taxon>Quercus</taxon>
    </lineage>
</organism>
<evidence type="ECO:0000256" key="1">
    <source>
        <dbReference type="SAM" id="Phobius"/>
    </source>
</evidence>
<feature type="transmembrane region" description="Helical" evidence="1">
    <location>
        <begin position="28"/>
        <end position="50"/>
    </location>
</feature>
<sequence length="706" mass="81072">MVVGNVSVVLNNATNVPSISVHQVRRTLLFIEVYVILTTLLIAFLVVFGSYRRRSHSTLIKYLIWTAYVLSTYLISYTMGQMKSVTFHDELFAVWAMFLLIFLGSADCISAHSLEDNENRKRYNLEIFIQYFWLGWLIGKHGLETRFKVPLCFLYALSLLRTVGRAKALELASKSIGLVRNAKLIADYMDKESEDSVEEANSTCMKGYKYLVKGEKKKMIEGRYQIQLDNDEAITIERIWQCQGKLLSSNGDPDERHRDICLSYALYRLLCCRFAKFSFSESSQAKMSKFVQDKLLEGDDHERPFRVIEVELAFLFDFFYTKYPALFDKGITLLRTLEFILVIIGCSFLALILSNYQAPMVDLNLMTRSGRVVDVLTTGIVIVAVMLMEVVQIFVINFSNWAKVQWLCCYFKNPSWHNSKWIEKIIQFICHTECLKPWDRKLGQYSLLESFNHNPCGLLYNSLTSPYIDMERKGQKESSRITLPDEVKKDIIGLLKTTMAARLGLANGKASLQKPEVGDLSWACELETQTHIIMVWHIATCLCELDSPPQDTPENKKTREKFNVATKLSKYCAYLVAFAPRLLPDHPYNTELIFDQVVDEARDKLKECTSKEKIRNKMSELRINNHTEAGTIIEKGFFLAKKLTEKQIEKWAFLANLWAEMMLFVALSDDELAHAEHLAMGGEFVTHLWALLSHAGMHKRNSAQGV</sequence>
<proteinExistence type="predicted"/>
<dbReference type="Proteomes" id="UP001324115">
    <property type="component" value="Unassembled WGS sequence"/>
</dbReference>
<dbReference type="PANTHER" id="PTHR31325">
    <property type="entry name" value="OS01G0798800 PROTEIN-RELATED"/>
    <property type="match status" value="1"/>
</dbReference>
<comment type="caution">
    <text evidence="3">The sequence shown here is derived from an EMBL/GenBank/DDBJ whole genome shotgun (WGS) entry which is preliminary data.</text>
</comment>
<keyword evidence="1" id="KW-0812">Transmembrane</keyword>
<dbReference type="AlphaFoldDB" id="A0AAN7F8N3"/>
<protein>
    <recommendedName>
        <fullName evidence="2">DUF4220 domain-containing protein</fullName>
    </recommendedName>
</protein>
<keyword evidence="4" id="KW-1185">Reference proteome</keyword>
<dbReference type="Pfam" id="PF04578">
    <property type="entry name" value="DUF594"/>
    <property type="match status" value="1"/>
</dbReference>
<evidence type="ECO:0000259" key="2">
    <source>
        <dbReference type="Pfam" id="PF13968"/>
    </source>
</evidence>
<keyword evidence="1" id="KW-0472">Membrane</keyword>
<gene>
    <name evidence="3" type="ORF">RGQ29_018952</name>
</gene>
<feature type="domain" description="DUF4220" evidence="2">
    <location>
        <begin position="65"/>
        <end position="449"/>
    </location>
</feature>
<feature type="transmembrane region" description="Helical" evidence="1">
    <location>
        <begin position="376"/>
        <end position="396"/>
    </location>
</feature>
<evidence type="ECO:0000313" key="4">
    <source>
        <dbReference type="Proteomes" id="UP001324115"/>
    </source>
</evidence>
<dbReference type="EMBL" id="JAXUIC010000005">
    <property type="protein sequence ID" value="KAK4587749.1"/>
    <property type="molecule type" value="Genomic_DNA"/>
</dbReference>
<dbReference type="InterPro" id="IPR025315">
    <property type="entry name" value="DUF4220"/>
</dbReference>
<dbReference type="InterPro" id="IPR007658">
    <property type="entry name" value="DUF594"/>
</dbReference>
<feature type="transmembrane region" description="Helical" evidence="1">
    <location>
        <begin position="62"/>
        <end position="80"/>
    </location>
</feature>
<reference evidence="3 4" key="1">
    <citation type="journal article" date="2023" name="G3 (Bethesda)">
        <title>A haplotype-resolved chromosome-scale genome for Quercus rubra L. provides insights into the genetics of adaptive traits for red oak species.</title>
        <authorList>
            <person name="Kapoor B."/>
            <person name="Jenkins J."/>
            <person name="Schmutz J."/>
            <person name="Zhebentyayeva T."/>
            <person name="Kuelheim C."/>
            <person name="Coggeshall M."/>
            <person name="Heim C."/>
            <person name="Lasky J.R."/>
            <person name="Leites L."/>
            <person name="Islam-Faridi N."/>
            <person name="Romero-Severson J."/>
            <person name="DeLeo V.L."/>
            <person name="Lucas S.M."/>
            <person name="Lazic D."/>
            <person name="Gailing O."/>
            <person name="Carlson J."/>
            <person name="Staton M."/>
        </authorList>
    </citation>
    <scope>NUCLEOTIDE SEQUENCE [LARGE SCALE GENOMIC DNA]</scope>
    <source>
        <strain evidence="3">Pseudo-F2</strain>
    </source>
</reference>
<accession>A0AAN7F8N3</accession>